<dbReference type="PRINTS" id="PR00778">
    <property type="entry name" value="HTHARSR"/>
</dbReference>
<dbReference type="Pfam" id="PF12840">
    <property type="entry name" value="HTH_20"/>
    <property type="match status" value="1"/>
</dbReference>
<dbReference type="InterPro" id="IPR051081">
    <property type="entry name" value="HTH_MetalResp_TranReg"/>
</dbReference>
<reference evidence="5 6" key="1">
    <citation type="submission" date="2021-03" db="EMBL/GenBank/DDBJ databases">
        <title>Genomic Encyclopedia of Type Strains, Phase IV (KMG-IV): sequencing the most valuable type-strain genomes for metagenomic binning, comparative biology and taxonomic classification.</title>
        <authorList>
            <person name="Goeker M."/>
        </authorList>
    </citation>
    <scope>NUCLEOTIDE SEQUENCE [LARGE SCALE GENOMIC DNA]</scope>
    <source>
        <strain evidence="5 6">DSM 6139</strain>
    </source>
</reference>
<evidence type="ECO:0000256" key="2">
    <source>
        <dbReference type="ARBA" id="ARBA00023125"/>
    </source>
</evidence>
<proteinExistence type="predicted"/>
<dbReference type="SUPFAM" id="SSF46785">
    <property type="entry name" value="Winged helix' DNA-binding domain"/>
    <property type="match status" value="1"/>
</dbReference>
<dbReference type="InterPro" id="IPR011991">
    <property type="entry name" value="ArsR-like_HTH"/>
</dbReference>
<dbReference type="RefSeq" id="WP_023388137.1">
    <property type="nucleotide sequence ID" value="NZ_JAGGKC010000019.1"/>
</dbReference>
<protein>
    <submittedName>
        <fullName evidence="5">ArsR family transcriptional regulator</fullName>
    </submittedName>
</protein>
<keyword evidence="3" id="KW-0804">Transcription</keyword>
<dbReference type="PROSITE" id="PS50987">
    <property type="entry name" value="HTH_ARSR_2"/>
    <property type="match status" value="1"/>
</dbReference>
<dbReference type="SMART" id="SM00418">
    <property type="entry name" value="HTH_ARSR"/>
    <property type="match status" value="1"/>
</dbReference>
<evidence type="ECO:0000256" key="3">
    <source>
        <dbReference type="ARBA" id="ARBA00023163"/>
    </source>
</evidence>
<evidence type="ECO:0000313" key="6">
    <source>
        <dbReference type="Proteomes" id="UP001519271"/>
    </source>
</evidence>
<dbReference type="PANTHER" id="PTHR33154:SF18">
    <property type="entry name" value="ARSENICAL RESISTANCE OPERON REPRESSOR"/>
    <property type="match status" value="1"/>
</dbReference>
<keyword evidence="6" id="KW-1185">Reference proteome</keyword>
<name>A0ABS4G5J1_9CLOT</name>
<evidence type="ECO:0000256" key="1">
    <source>
        <dbReference type="ARBA" id="ARBA00023015"/>
    </source>
</evidence>
<keyword evidence="2" id="KW-0238">DNA-binding</keyword>
<evidence type="ECO:0000259" key="4">
    <source>
        <dbReference type="PROSITE" id="PS50987"/>
    </source>
</evidence>
<accession>A0ABS4G5J1</accession>
<dbReference type="InterPro" id="IPR036390">
    <property type="entry name" value="WH_DNA-bd_sf"/>
</dbReference>
<dbReference type="InterPro" id="IPR036388">
    <property type="entry name" value="WH-like_DNA-bd_sf"/>
</dbReference>
<dbReference type="EMBL" id="JAGGKC010000019">
    <property type="protein sequence ID" value="MBP1919799.1"/>
    <property type="molecule type" value="Genomic_DNA"/>
</dbReference>
<dbReference type="CDD" id="cd00090">
    <property type="entry name" value="HTH_ARSR"/>
    <property type="match status" value="1"/>
</dbReference>
<keyword evidence="1" id="KW-0805">Transcription regulation</keyword>
<organism evidence="5 6">
    <name type="scientific">Youngiibacter multivorans</name>
    <dbReference type="NCBI Taxonomy" id="937251"/>
    <lineage>
        <taxon>Bacteria</taxon>
        <taxon>Bacillati</taxon>
        <taxon>Bacillota</taxon>
        <taxon>Clostridia</taxon>
        <taxon>Eubacteriales</taxon>
        <taxon>Clostridiaceae</taxon>
        <taxon>Youngiibacter</taxon>
    </lineage>
</organism>
<dbReference type="PANTHER" id="PTHR33154">
    <property type="entry name" value="TRANSCRIPTIONAL REGULATOR, ARSR FAMILY"/>
    <property type="match status" value="1"/>
</dbReference>
<feature type="domain" description="HTH arsR-type" evidence="4">
    <location>
        <begin position="3"/>
        <end position="96"/>
    </location>
</feature>
<evidence type="ECO:0000313" key="5">
    <source>
        <dbReference type="EMBL" id="MBP1919799.1"/>
    </source>
</evidence>
<sequence>MDNNLDQLERPAEIMRVLGHPVRLCIARGLIRENGCNVSFMQECLDIPQSTISQHIRSLKAAGIIEGERKGTEITYRVVSETAKDIIRILDLEEKK</sequence>
<dbReference type="Gene3D" id="1.10.10.10">
    <property type="entry name" value="Winged helix-like DNA-binding domain superfamily/Winged helix DNA-binding domain"/>
    <property type="match status" value="1"/>
</dbReference>
<dbReference type="NCBIfam" id="NF033788">
    <property type="entry name" value="HTH_metalloreg"/>
    <property type="match status" value="1"/>
</dbReference>
<comment type="caution">
    <text evidence="5">The sequence shown here is derived from an EMBL/GenBank/DDBJ whole genome shotgun (WGS) entry which is preliminary data.</text>
</comment>
<dbReference type="Proteomes" id="UP001519271">
    <property type="component" value="Unassembled WGS sequence"/>
</dbReference>
<gene>
    <name evidence="5" type="ORF">J2Z34_002295</name>
</gene>
<dbReference type="InterPro" id="IPR001845">
    <property type="entry name" value="HTH_ArsR_DNA-bd_dom"/>
</dbReference>